<gene>
    <name evidence="1" type="ORF">J1N35_029709</name>
</gene>
<evidence type="ECO:0000313" key="1">
    <source>
        <dbReference type="EMBL" id="KAH1064722.1"/>
    </source>
</evidence>
<accession>A0A9D3UZA3</accession>
<reference evidence="1 2" key="1">
    <citation type="journal article" date="2021" name="Plant Biotechnol. J.">
        <title>Multi-omics assisted identification of the key and species-specific regulatory components of drought-tolerant mechanisms in Gossypium stocksii.</title>
        <authorList>
            <person name="Yu D."/>
            <person name="Ke L."/>
            <person name="Zhang D."/>
            <person name="Wu Y."/>
            <person name="Sun Y."/>
            <person name="Mei J."/>
            <person name="Sun J."/>
            <person name="Sun Y."/>
        </authorList>
    </citation>
    <scope>NUCLEOTIDE SEQUENCE [LARGE SCALE GENOMIC DNA]</scope>
    <source>
        <strain evidence="2">cv. E1</strain>
        <tissue evidence="1">Leaf</tissue>
    </source>
</reference>
<sequence length="61" mass="7129">MYDHLLCDHQSSCNGSFSEGGRKIRLVQRNYKGWGGVIGHWKKLLCIPLRAIRRMESWINI</sequence>
<proteinExistence type="predicted"/>
<dbReference type="EMBL" id="JAIQCV010000009">
    <property type="protein sequence ID" value="KAH1064722.1"/>
    <property type="molecule type" value="Genomic_DNA"/>
</dbReference>
<evidence type="ECO:0000313" key="2">
    <source>
        <dbReference type="Proteomes" id="UP000828251"/>
    </source>
</evidence>
<name>A0A9D3UZA3_9ROSI</name>
<comment type="caution">
    <text evidence="1">The sequence shown here is derived from an EMBL/GenBank/DDBJ whole genome shotgun (WGS) entry which is preliminary data.</text>
</comment>
<dbReference type="Proteomes" id="UP000828251">
    <property type="component" value="Unassembled WGS sequence"/>
</dbReference>
<organism evidence="1 2">
    <name type="scientific">Gossypium stocksii</name>
    <dbReference type="NCBI Taxonomy" id="47602"/>
    <lineage>
        <taxon>Eukaryota</taxon>
        <taxon>Viridiplantae</taxon>
        <taxon>Streptophyta</taxon>
        <taxon>Embryophyta</taxon>
        <taxon>Tracheophyta</taxon>
        <taxon>Spermatophyta</taxon>
        <taxon>Magnoliopsida</taxon>
        <taxon>eudicotyledons</taxon>
        <taxon>Gunneridae</taxon>
        <taxon>Pentapetalae</taxon>
        <taxon>rosids</taxon>
        <taxon>malvids</taxon>
        <taxon>Malvales</taxon>
        <taxon>Malvaceae</taxon>
        <taxon>Malvoideae</taxon>
        <taxon>Gossypium</taxon>
    </lineage>
</organism>
<dbReference type="AlphaFoldDB" id="A0A9D3UZA3"/>
<keyword evidence="2" id="KW-1185">Reference proteome</keyword>
<protein>
    <submittedName>
        <fullName evidence="1">Uncharacterized protein</fullName>
    </submittedName>
</protein>